<evidence type="ECO:0000313" key="1">
    <source>
        <dbReference type="EMBL" id="MCX2937828.1"/>
    </source>
</evidence>
<proteinExistence type="predicted"/>
<dbReference type="Proteomes" id="UP001300745">
    <property type="component" value="Unassembled WGS sequence"/>
</dbReference>
<organism evidence="1 2">
    <name type="scientific">Mycobacterium pinniadriaticum</name>
    <dbReference type="NCBI Taxonomy" id="2994102"/>
    <lineage>
        <taxon>Bacteria</taxon>
        <taxon>Bacillati</taxon>
        <taxon>Actinomycetota</taxon>
        <taxon>Actinomycetes</taxon>
        <taxon>Mycobacteriales</taxon>
        <taxon>Mycobacteriaceae</taxon>
        <taxon>Mycobacterium</taxon>
    </lineage>
</organism>
<dbReference type="RefSeq" id="WP_265997489.1">
    <property type="nucleotide sequence ID" value="NZ_JAPJDN010000010.1"/>
</dbReference>
<dbReference type="EMBL" id="JAPJDO010000010">
    <property type="protein sequence ID" value="MCX2937828.1"/>
    <property type="molecule type" value="Genomic_DNA"/>
</dbReference>
<keyword evidence="2" id="KW-1185">Reference proteome</keyword>
<protein>
    <recommendedName>
        <fullName evidence="3">Head-to-tail stopper</fullName>
    </recommendedName>
</protein>
<gene>
    <name evidence="1" type="ORF">ORI27_14050</name>
</gene>
<accession>A0ABT3SFB9</accession>
<reference evidence="1 2" key="1">
    <citation type="submission" date="2022-11" db="EMBL/GenBank/DDBJ databases">
        <title>Mycobacterium sp. nov.</title>
        <authorList>
            <person name="Papic B."/>
            <person name="Spicic S."/>
            <person name="Duvnjak S."/>
        </authorList>
    </citation>
    <scope>NUCLEOTIDE SEQUENCE [LARGE SCALE GENOMIC DNA]</scope>
    <source>
        <strain evidence="1 2">CVI_P4</strain>
    </source>
</reference>
<evidence type="ECO:0008006" key="3">
    <source>
        <dbReference type="Google" id="ProtNLM"/>
    </source>
</evidence>
<name>A0ABT3SFB9_9MYCO</name>
<sequence>MLRLRYRAVQLERADVNFGDVTYTADGTVDACWSLESPRQVQTTTGAAWVQDGRLYMRRDDPKRLGHKDKVKLPEGDFTVVGPVQQDQNHPMNDHDFGVVRYHITNGG</sequence>
<comment type="caution">
    <text evidence="1">The sequence shown here is derived from an EMBL/GenBank/DDBJ whole genome shotgun (WGS) entry which is preliminary data.</text>
</comment>
<evidence type="ECO:0000313" key="2">
    <source>
        <dbReference type="Proteomes" id="UP001300745"/>
    </source>
</evidence>